<dbReference type="EMBL" id="DWYZ01000074">
    <property type="protein sequence ID" value="HJB27845.1"/>
    <property type="molecule type" value="Genomic_DNA"/>
</dbReference>
<dbReference type="GO" id="GO:0004674">
    <property type="term" value="F:protein serine/threonine kinase activity"/>
    <property type="evidence" value="ECO:0007669"/>
    <property type="project" value="UniProtKB-KW"/>
</dbReference>
<reference evidence="5" key="1">
    <citation type="journal article" date="2021" name="PeerJ">
        <title>Extensive microbial diversity within the chicken gut microbiome revealed by metagenomics and culture.</title>
        <authorList>
            <person name="Gilroy R."/>
            <person name="Ravi A."/>
            <person name="Getino M."/>
            <person name="Pursley I."/>
            <person name="Horton D.L."/>
            <person name="Alikhan N.F."/>
            <person name="Baker D."/>
            <person name="Gharbi K."/>
            <person name="Hall N."/>
            <person name="Watson M."/>
            <person name="Adriaenssens E.M."/>
            <person name="Foster-Nyarko E."/>
            <person name="Jarju S."/>
            <person name="Secka A."/>
            <person name="Antonio M."/>
            <person name="Oren A."/>
            <person name="Chaudhuri R.R."/>
            <person name="La Ragione R."/>
            <person name="Hildebrand F."/>
            <person name="Pallen M.J."/>
        </authorList>
    </citation>
    <scope>NUCLEOTIDE SEQUENCE</scope>
    <source>
        <strain evidence="5">ChiSjej1B19-5720</strain>
    </source>
</reference>
<dbReference type="SUPFAM" id="SSF56112">
    <property type="entry name" value="Protein kinase-like (PK-like)"/>
    <property type="match status" value="1"/>
</dbReference>
<dbReference type="SMART" id="SM00220">
    <property type="entry name" value="S_TKc"/>
    <property type="match status" value="1"/>
</dbReference>
<organism evidence="5 6">
    <name type="scientific">Candidatus Blautia faecavium</name>
    <dbReference type="NCBI Taxonomy" id="2838487"/>
    <lineage>
        <taxon>Bacteria</taxon>
        <taxon>Bacillati</taxon>
        <taxon>Bacillota</taxon>
        <taxon>Clostridia</taxon>
        <taxon>Lachnospirales</taxon>
        <taxon>Lachnospiraceae</taxon>
        <taxon>Blautia</taxon>
    </lineage>
</organism>
<reference evidence="5" key="2">
    <citation type="submission" date="2021-04" db="EMBL/GenBank/DDBJ databases">
        <authorList>
            <person name="Gilroy R."/>
        </authorList>
    </citation>
    <scope>NUCLEOTIDE SEQUENCE</scope>
    <source>
        <strain evidence="5">ChiSjej1B19-5720</strain>
    </source>
</reference>
<dbReference type="CDD" id="cd14014">
    <property type="entry name" value="STKc_PknB_like"/>
    <property type="match status" value="1"/>
</dbReference>
<keyword evidence="5" id="KW-0808">Transferase</keyword>
<gene>
    <name evidence="5" type="ORF">IAA06_03515</name>
</gene>
<evidence type="ECO:0000313" key="6">
    <source>
        <dbReference type="Proteomes" id="UP000823842"/>
    </source>
</evidence>
<evidence type="ECO:0000256" key="2">
    <source>
        <dbReference type="ARBA" id="ARBA00022840"/>
    </source>
</evidence>
<dbReference type="Gene3D" id="1.10.510.10">
    <property type="entry name" value="Transferase(Phosphotransferase) domain 1"/>
    <property type="match status" value="1"/>
</dbReference>
<evidence type="ECO:0000259" key="4">
    <source>
        <dbReference type="PROSITE" id="PS50011"/>
    </source>
</evidence>
<dbReference type="InterPro" id="IPR045269">
    <property type="entry name" value="Atg1-like"/>
</dbReference>
<dbReference type="InterPro" id="IPR011009">
    <property type="entry name" value="Kinase-like_dom_sf"/>
</dbReference>
<evidence type="ECO:0000256" key="3">
    <source>
        <dbReference type="PROSITE-ProRule" id="PRU10141"/>
    </source>
</evidence>
<dbReference type="Pfam" id="PF00069">
    <property type="entry name" value="Pkinase"/>
    <property type="match status" value="1"/>
</dbReference>
<dbReference type="PANTHER" id="PTHR24348:SF70">
    <property type="entry name" value="PROTEIN KINASE DOMAIN CONTAINING PROTEIN"/>
    <property type="match status" value="1"/>
</dbReference>
<keyword evidence="2 3" id="KW-0067">ATP-binding</keyword>
<dbReference type="PROSITE" id="PS50011">
    <property type="entry name" value="PROTEIN_KINASE_DOM"/>
    <property type="match status" value="1"/>
</dbReference>
<dbReference type="GO" id="GO:0005524">
    <property type="term" value="F:ATP binding"/>
    <property type="evidence" value="ECO:0007669"/>
    <property type="project" value="UniProtKB-UniRule"/>
</dbReference>
<dbReference type="Proteomes" id="UP000823842">
    <property type="component" value="Unassembled WGS sequence"/>
</dbReference>
<protein>
    <submittedName>
        <fullName evidence="5">Serine/threonine protein kinase</fullName>
    </submittedName>
</protein>
<dbReference type="Gene3D" id="3.30.200.20">
    <property type="entry name" value="Phosphorylase Kinase, domain 1"/>
    <property type="match status" value="1"/>
</dbReference>
<accession>A0A9D2LRD4</accession>
<feature type="domain" description="Protein kinase" evidence="4">
    <location>
        <begin position="15"/>
        <end position="318"/>
    </location>
</feature>
<proteinExistence type="predicted"/>
<dbReference type="PROSITE" id="PS00108">
    <property type="entry name" value="PROTEIN_KINASE_ST"/>
    <property type="match status" value="1"/>
</dbReference>
<sequence length="318" mass="36525">MAEYIKSLHPFEGQWEPEREIGAGSFGRVWKAARKKEGKKEYTAIKEILIPGSEEVLREARFEGLDEEGAKLYFRGILDRAEKEAAFMGKLSDCPNIVRFYEYEVREKKELGEFGWALYIRMELLVPVRERFLERKFSVRDAARLAVHICNALEYCGKKGIIHRDIKPDNLFYDPKTDTYKLGDFGYAQDLSRATASKKGRPGTLSYMPPEVYQGGMASGQSDLYGLGMILYRMMNHFRIPFLPEYPAPFSPGERDAALMKRLNGEEPGEPQILREQEDEEKAVFLGRIARKSIAACPKDRFQSAKELRESIQKLDLL</sequence>
<comment type="caution">
    <text evidence="5">The sequence shown here is derived from an EMBL/GenBank/DDBJ whole genome shotgun (WGS) entry which is preliminary data.</text>
</comment>
<dbReference type="InterPro" id="IPR008271">
    <property type="entry name" value="Ser/Thr_kinase_AS"/>
</dbReference>
<dbReference type="GO" id="GO:0005737">
    <property type="term" value="C:cytoplasm"/>
    <property type="evidence" value="ECO:0007669"/>
    <property type="project" value="TreeGrafter"/>
</dbReference>
<dbReference type="InterPro" id="IPR000719">
    <property type="entry name" value="Prot_kinase_dom"/>
</dbReference>
<keyword evidence="5" id="KW-0723">Serine/threonine-protein kinase</keyword>
<evidence type="ECO:0000313" key="5">
    <source>
        <dbReference type="EMBL" id="HJB27845.1"/>
    </source>
</evidence>
<dbReference type="AlphaFoldDB" id="A0A9D2LRD4"/>
<dbReference type="PROSITE" id="PS00107">
    <property type="entry name" value="PROTEIN_KINASE_ATP"/>
    <property type="match status" value="1"/>
</dbReference>
<dbReference type="PANTHER" id="PTHR24348">
    <property type="entry name" value="SERINE/THREONINE-PROTEIN KINASE UNC-51-RELATED"/>
    <property type="match status" value="1"/>
</dbReference>
<dbReference type="InterPro" id="IPR017441">
    <property type="entry name" value="Protein_kinase_ATP_BS"/>
</dbReference>
<keyword evidence="1 3" id="KW-0547">Nucleotide-binding</keyword>
<name>A0A9D2LRD4_9FIRM</name>
<evidence type="ECO:0000256" key="1">
    <source>
        <dbReference type="ARBA" id="ARBA00022741"/>
    </source>
</evidence>
<keyword evidence="5" id="KW-0418">Kinase</keyword>
<feature type="binding site" evidence="3">
    <location>
        <position position="46"/>
    </location>
    <ligand>
        <name>ATP</name>
        <dbReference type="ChEBI" id="CHEBI:30616"/>
    </ligand>
</feature>